<comment type="caution">
    <text evidence="1">The sequence shown here is derived from an EMBL/GenBank/DDBJ whole genome shotgun (WGS) entry which is preliminary data.</text>
</comment>
<dbReference type="RefSeq" id="WP_320185747.1">
    <property type="nucleotide sequence ID" value="NZ_CP138332.1"/>
</dbReference>
<organism evidence="1 2">
    <name type="scientific">Sphingobacterium bambusae</name>
    <dbReference type="NCBI Taxonomy" id="662858"/>
    <lineage>
        <taxon>Bacteria</taxon>
        <taxon>Pseudomonadati</taxon>
        <taxon>Bacteroidota</taxon>
        <taxon>Sphingobacteriia</taxon>
        <taxon>Sphingobacteriales</taxon>
        <taxon>Sphingobacteriaceae</taxon>
        <taxon>Sphingobacterium</taxon>
    </lineage>
</organism>
<evidence type="ECO:0000313" key="2">
    <source>
        <dbReference type="Proteomes" id="UP001597525"/>
    </source>
</evidence>
<name>A0ABW6BJ78_9SPHI</name>
<evidence type="ECO:0000313" key="1">
    <source>
        <dbReference type="EMBL" id="MFD2968266.1"/>
    </source>
</evidence>
<proteinExistence type="predicted"/>
<protein>
    <submittedName>
        <fullName evidence="1">Uncharacterized protein</fullName>
    </submittedName>
</protein>
<reference evidence="2" key="1">
    <citation type="journal article" date="2019" name="Int. J. Syst. Evol. Microbiol.">
        <title>The Global Catalogue of Microorganisms (GCM) 10K type strain sequencing project: providing services to taxonomists for standard genome sequencing and annotation.</title>
        <authorList>
            <consortium name="The Broad Institute Genomics Platform"/>
            <consortium name="The Broad Institute Genome Sequencing Center for Infectious Disease"/>
            <person name="Wu L."/>
            <person name="Ma J."/>
        </authorList>
    </citation>
    <scope>NUCLEOTIDE SEQUENCE [LARGE SCALE GENOMIC DNA]</scope>
    <source>
        <strain evidence="2">KCTC 22814</strain>
    </source>
</reference>
<keyword evidence="2" id="KW-1185">Reference proteome</keyword>
<dbReference type="EMBL" id="JBHUPB010000008">
    <property type="protein sequence ID" value="MFD2968266.1"/>
    <property type="molecule type" value="Genomic_DNA"/>
</dbReference>
<dbReference type="Proteomes" id="UP001597525">
    <property type="component" value="Unassembled WGS sequence"/>
</dbReference>
<sequence length="49" mass="5891">MRYKIGRHTDVWARYSISRYFDAETVGTGLDQSSGPYRSEVKIQMRYQW</sequence>
<accession>A0ABW6BJ78</accession>
<gene>
    <name evidence="1" type="ORF">ACFS7Y_12775</name>
</gene>